<reference evidence="3 4" key="1">
    <citation type="submission" date="2016-06" db="EMBL/GenBank/DDBJ databases">
        <authorList>
            <person name="Kjaerup R.B."/>
            <person name="Dalgaard T.S."/>
            <person name="Juul-Madsen H.R."/>
        </authorList>
    </citation>
    <scope>NUCLEOTIDE SEQUENCE [LARGE SCALE GENOMIC DNA]</scope>
</reference>
<feature type="region of interest" description="Disordered" evidence="2">
    <location>
        <begin position="284"/>
        <end position="370"/>
    </location>
</feature>
<evidence type="ECO:0000256" key="2">
    <source>
        <dbReference type="SAM" id="MobiDB-lite"/>
    </source>
</evidence>
<proteinExistence type="predicted"/>
<keyword evidence="4" id="KW-1185">Reference proteome</keyword>
<dbReference type="AlphaFoldDB" id="A0A1X7RLD2"/>
<evidence type="ECO:0000313" key="4">
    <source>
        <dbReference type="Proteomes" id="UP000215127"/>
    </source>
</evidence>
<dbReference type="EMBL" id="LT853693">
    <property type="protein sequence ID" value="SMQ48222.1"/>
    <property type="molecule type" value="Genomic_DNA"/>
</dbReference>
<evidence type="ECO:0000313" key="3">
    <source>
        <dbReference type="EMBL" id="SMQ48222.1"/>
    </source>
</evidence>
<sequence>MLAFVQLRLGTHLTARNIADPPIQSGSPWLATAEMLASFSPHVAYNIPNRNQVSVGPGNLPSLFREAINHAAEHHPTLFEAKGRPSTLFNAAPPSPSMDYNNQMFLPDPTRTISTHPPTAVSQVLQTATNNLRQSNTDYQLLLAETRKELAEAKHQLDRVSAAGEALNEKPKQTEAEVRKLTKWKSVLPRFEMPVKEATPPPPIDRTWKFLKPGDEGYVDMSDESNSGDAVRLEDDLEVLRRASDYGEMERIGTQREWQLCEISDVWPNPGFPWLRGETPPLEVDVEEDEATQDQSWEDPESREHAMESTVKTESTITVEMKSTVEIANDRDDEKDVEVEDRNLRRSNHGKRPQRSLSPHTDPDSAYHRTSHSPWYDHYSSYSSSPRPFKRVRSHEPLMRDTYIPPEHEVDTYLPDYARSSKRVNQSFCIHCWTTDRGCDSLAPCLACAEENVKCVRIQCKDGAKCRHARCALLHEGDWEDEDLLELNIVDGAMGRDSSGPWFKMVE</sequence>
<keyword evidence="1" id="KW-0175">Coiled coil</keyword>
<name>A0A1X7RLD2_ZYMT9</name>
<evidence type="ECO:0000256" key="1">
    <source>
        <dbReference type="SAM" id="Coils"/>
    </source>
</evidence>
<organism evidence="3 4">
    <name type="scientific">Zymoseptoria tritici (strain ST99CH_3D7)</name>
    <dbReference type="NCBI Taxonomy" id="1276538"/>
    <lineage>
        <taxon>Eukaryota</taxon>
        <taxon>Fungi</taxon>
        <taxon>Dikarya</taxon>
        <taxon>Ascomycota</taxon>
        <taxon>Pezizomycotina</taxon>
        <taxon>Dothideomycetes</taxon>
        <taxon>Dothideomycetidae</taxon>
        <taxon>Mycosphaerellales</taxon>
        <taxon>Mycosphaerellaceae</taxon>
        <taxon>Zymoseptoria</taxon>
    </lineage>
</organism>
<gene>
    <name evidence="3" type="ORF">ZT3D7_G3371</name>
</gene>
<feature type="compositionally biased region" description="Basic and acidic residues" evidence="2">
    <location>
        <begin position="328"/>
        <end position="344"/>
    </location>
</feature>
<dbReference type="Proteomes" id="UP000215127">
    <property type="component" value="Chromosome 2"/>
</dbReference>
<feature type="coiled-coil region" evidence="1">
    <location>
        <begin position="125"/>
        <end position="170"/>
    </location>
</feature>
<protein>
    <submittedName>
        <fullName evidence="3">Uncharacterized protein</fullName>
    </submittedName>
</protein>
<accession>A0A1X7RLD2</accession>
<feature type="compositionally biased region" description="Basic residues" evidence="2">
    <location>
        <begin position="345"/>
        <end position="354"/>
    </location>
</feature>
<feature type="compositionally biased region" description="Acidic residues" evidence="2">
    <location>
        <begin position="284"/>
        <end position="299"/>
    </location>
</feature>